<dbReference type="InterPro" id="IPR045276">
    <property type="entry name" value="YbiO_bact"/>
</dbReference>
<dbReference type="Gene3D" id="3.30.70.100">
    <property type="match status" value="1"/>
</dbReference>
<organism evidence="10 11">
    <name type="scientific">Bombilactobacillus folatiphilus</name>
    <dbReference type="NCBI Taxonomy" id="2923362"/>
    <lineage>
        <taxon>Bacteria</taxon>
        <taxon>Bacillati</taxon>
        <taxon>Bacillota</taxon>
        <taxon>Bacilli</taxon>
        <taxon>Lactobacillales</taxon>
        <taxon>Lactobacillaceae</taxon>
        <taxon>Bombilactobacillus</taxon>
    </lineage>
</organism>
<comment type="similarity">
    <text evidence="2">Belongs to the MscS (TC 1.A.23) family.</text>
</comment>
<dbReference type="InterPro" id="IPR049142">
    <property type="entry name" value="MS_channel_1st"/>
</dbReference>
<dbReference type="PANTHER" id="PTHR30460:SF0">
    <property type="entry name" value="MODERATE CONDUCTANCE MECHANOSENSITIVE CHANNEL YBIO"/>
    <property type="match status" value="1"/>
</dbReference>
<evidence type="ECO:0000313" key="11">
    <source>
        <dbReference type="Proteomes" id="UP000831495"/>
    </source>
</evidence>
<dbReference type="Gene3D" id="2.30.30.60">
    <property type="match status" value="1"/>
</dbReference>
<protein>
    <submittedName>
        <fullName evidence="10">Mechanosensitive ion channel family protein</fullName>
    </submittedName>
</protein>
<keyword evidence="4 7" id="KW-0812">Transmembrane</keyword>
<keyword evidence="6 7" id="KW-0472">Membrane</keyword>
<sequence>MNNILGKYNLNKNSQPNQQHTNNGQTQLFWEQINNPQYWINLLNTVVSNIIKLILLSIVFWLLYKLGKRFVSRISQNLQHNETSSNRTRTIATLTQNIYFYFLAFIYIYMALSILGAPVGTLITGAGIFSLALGLGAQGFVSDVVTGFFILVEQQFDVGDSVTVGDISGTVTYIGLRTTQIRSGDGTLNYVPNRNITIVKNLSRGNMTTFINLQLFPHTDVKAVTKVLSQVNQKLTPEDPDLVSAPHLLGPTDVQNGLLIYQIQIDTRNGAQLIVKRKFLEAYLTALQAAQIALPENKLDLTQ</sequence>
<feature type="transmembrane region" description="Helical" evidence="7">
    <location>
        <begin position="38"/>
        <end position="64"/>
    </location>
</feature>
<dbReference type="EMBL" id="CP093366">
    <property type="protein sequence ID" value="UQS82470.1"/>
    <property type="molecule type" value="Genomic_DNA"/>
</dbReference>
<dbReference type="SUPFAM" id="SSF82861">
    <property type="entry name" value="Mechanosensitive channel protein MscS (YggB), transmembrane region"/>
    <property type="match status" value="1"/>
</dbReference>
<dbReference type="InterPro" id="IPR006685">
    <property type="entry name" value="MscS_channel_2nd"/>
</dbReference>
<dbReference type="RefSeq" id="WP_249514748.1">
    <property type="nucleotide sequence ID" value="NZ_CP093366.1"/>
</dbReference>
<dbReference type="InterPro" id="IPR010920">
    <property type="entry name" value="LSM_dom_sf"/>
</dbReference>
<evidence type="ECO:0000256" key="4">
    <source>
        <dbReference type="ARBA" id="ARBA00022692"/>
    </source>
</evidence>
<evidence type="ECO:0000256" key="3">
    <source>
        <dbReference type="ARBA" id="ARBA00022475"/>
    </source>
</evidence>
<keyword evidence="11" id="KW-1185">Reference proteome</keyword>
<evidence type="ECO:0000256" key="1">
    <source>
        <dbReference type="ARBA" id="ARBA00004651"/>
    </source>
</evidence>
<proteinExistence type="inferred from homology"/>
<dbReference type="InterPro" id="IPR023408">
    <property type="entry name" value="MscS_beta-dom_sf"/>
</dbReference>
<keyword evidence="3" id="KW-1003">Cell membrane</keyword>
<feature type="domain" description="Mechanosensitive ion channel transmembrane helices 2/3" evidence="9">
    <location>
        <begin position="98"/>
        <end position="138"/>
    </location>
</feature>
<evidence type="ECO:0000313" key="10">
    <source>
        <dbReference type="EMBL" id="UQS82470.1"/>
    </source>
</evidence>
<evidence type="ECO:0000256" key="5">
    <source>
        <dbReference type="ARBA" id="ARBA00022989"/>
    </source>
</evidence>
<evidence type="ECO:0000259" key="9">
    <source>
        <dbReference type="Pfam" id="PF21088"/>
    </source>
</evidence>
<dbReference type="InterPro" id="IPR011014">
    <property type="entry name" value="MscS_channel_TM-2"/>
</dbReference>
<dbReference type="Proteomes" id="UP000831495">
    <property type="component" value="Chromosome"/>
</dbReference>
<evidence type="ECO:0000256" key="7">
    <source>
        <dbReference type="SAM" id="Phobius"/>
    </source>
</evidence>
<accession>A0ABY4PA37</accession>
<dbReference type="Pfam" id="PF00924">
    <property type="entry name" value="MS_channel_2nd"/>
    <property type="match status" value="1"/>
</dbReference>
<keyword evidence="5 7" id="KW-1133">Transmembrane helix</keyword>
<feature type="domain" description="Mechanosensitive ion channel MscS" evidence="8">
    <location>
        <begin position="141"/>
        <end position="204"/>
    </location>
</feature>
<dbReference type="Pfam" id="PF21088">
    <property type="entry name" value="MS_channel_1st"/>
    <property type="match status" value="1"/>
</dbReference>
<reference evidence="10" key="1">
    <citation type="journal article" date="2022" name="Int. J. Syst. Evol. Microbiol.">
        <title>Apilactobacillus apisilvae sp. nov., Nicolia spurrieriana gen. nov. sp. nov., Bombilactobacillus folatiphilus sp. nov. and Bombilactobacillus thymidiniphilus sp. nov., four new lactic acid bacterial isolates from stingless bees Tetragonula carbonaria and Austroplebeia australis.</title>
        <authorList>
            <person name="Oliphant S.A."/>
            <person name="Watson-Haigh N.S."/>
            <person name="Sumby K.M."/>
            <person name="Gardner J."/>
            <person name="Groom S."/>
            <person name="Jiranek V."/>
        </authorList>
    </citation>
    <scope>NUCLEOTIDE SEQUENCE</scope>
    <source>
        <strain evidence="10">SG4_D2</strain>
    </source>
</reference>
<evidence type="ECO:0000256" key="6">
    <source>
        <dbReference type="ARBA" id="ARBA00023136"/>
    </source>
</evidence>
<name>A0ABY4PA37_9LACO</name>
<evidence type="ECO:0000256" key="2">
    <source>
        <dbReference type="ARBA" id="ARBA00008017"/>
    </source>
</evidence>
<dbReference type="SUPFAM" id="SSF50182">
    <property type="entry name" value="Sm-like ribonucleoproteins"/>
    <property type="match status" value="1"/>
</dbReference>
<feature type="transmembrane region" description="Helical" evidence="7">
    <location>
        <begin position="126"/>
        <end position="152"/>
    </location>
</feature>
<gene>
    <name evidence="10" type="ORF">MOO45_01945</name>
</gene>
<dbReference type="PANTHER" id="PTHR30460">
    <property type="entry name" value="MODERATE CONDUCTANCE MECHANOSENSITIVE CHANNEL YBIO"/>
    <property type="match status" value="1"/>
</dbReference>
<dbReference type="Gene3D" id="1.10.287.1260">
    <property type="match status" value="1"/>
</dbReference>
<evidence type="ECO:0000259" key="8">
    <source>
        <dbReference type="Pfam" id="PF00924"/>
    </source>
</evidence>
<comment type="subcellular location">
    <subcellularLocation>
        <location evidence="1">Cell membrane</location>
        <topology evidence="1">Multi-pass membrane protein</topology>
    </subcellularLocation>
</comment>
<feature type="transmembrane region" description="Helical" evidence="7">
    <location>
        <begin position="98"/>
        <end position="120"/>
    </location>
</feature>